<dbReference type="AlphaFoldDB" id="A0AAE1MP05"/>
<dbReference type="PROSITE" id="PS50888">
    <property type="entry name" value="BHLH"/>
    <property type="match status" value="1"/>
</dbReference>
<sequence length="310" mass="34948">MYDQYVFNQMRSPSFDDDDLFSDTFHQTGGSLCSKGESSDQISSSTVTTVAAADNNDFPSSSLFFKNNPKQPEASAFTLSFDNSTIIPITNSSPPGRTRSTRNTQPRNKSRSSSDVLRHIVAERKRRRDLTQKFIALAATIPGLKKMDKVTVLCEAIDYVKRLQERVRELESVEGKRKTNGGGGTAVRREKNSMELCWCRRRAQEAVVQLPEMEAKVSENQVLIRIHCERRSDMMLKMAEILEYVNLSVLSCSSLAFGNSAFSITIVAQVVHTHSFNFNHYQRFLLPIQVQVVSSNVGRFYKIKKLSLLG</sequence>
<evidence type="ECO:0000256" key="5">
    <source>
        <dbReference type="SAM" id="MobiDB-lite"/>
    </source>
</evidence>
<dbReference type="Pfam" id="PF22754">
    <property type="entry name" value="bHLH-TF_ACT-like_plant"/>
    <property type="match status" value="1"/>
</dbReference>
<organism evidence="7 8">
    <name type="scientific">Acacia crassicarpa</name>
    <name type="common">northern wattle</name>
    <dbReference type="NCBI Taxonomy" id="499986"/>
    <lineage>
        <taxon>Eukaryota</taxon>
        <taxon>Viridiplantae</taxon>
        <taxon>Streptophyta</taxon>
        <taxon>Embryophyta</taxon>
        <taxon>Tracheophyta</taxon>
        <taxon>Spermatophyta</taxon>
        <taxon>Magnoliopsida</taxon>
        <taxon>eudicotyledons</taxon>
        <taxon>Gunneridae</taxon>
        <taxon>Pentapetalae</taxon>
        <taxon>rosids</taxon>
        <taxon>fabids</taxon>
        <taxon>Fabales</taxon>
        <taxon>Fabaceae</taxon>
        <taxon>Caesalpinioideae</taxon>
        <taxon>mimosoid clade</taxon>
        <taxon>Acacieae</taxon>
        <taxon>Acacia</taxon>
    </lineage>
</organism>
<dbReference type="InterPro" id="IPR052610">
    <property type="entry name" value="bHLH_transcription_regulator"/>
</dbReference>
<feature type="region of interest" description="Disordered" evidence="5">
    <location>
        <begin position="87"/>
        <end position="117"/>
    </location>
</feature>
<dbReference type="Pfam" id="PF00010">
    <property type="entry name" value="HLH"/>
    <property type="match status" value="1"/>
</dbReference>
<evidence type="ECO:0000313" key="8">
    <source>
        <dbReference type="Proteomes" id="UP001293593"/>
    </source>
</evidence>
<evidence type="ECO:0000256" key="3">
    <source>
        <dbReference type="ARBA" id="ARBA00023163"/>
    </source>
</evidence>
<dbReference type="SUPFAM" id="SSF47459">
    <property type="entry name" value="HLH, helix-loop-helix DNA-binding domain"/>
    <property type="match status" value="1"/>
</dbReference>
<evidence type="ECO:0000256" key="1">
    <source>
        <dbReference type="ARBA" id="ARBA00004123"/>
    </source>
</evidence>
<proteinExistence type="predicted"/>
<keyword evidence="2" id="KW-0805">Transcription regulation</keyword>
<dbReference type="SMART" id="SM00353">
    <property type="entry name" value="HLH"/>
    <property type="match status" value="1"/>
</dbReference>
<keyword evidence="3" id="KW-0804">Transcription</keyword>
<keyword evidence="4" id="KW-0539">Nucleus</keyword>
<reference evidence="7" key="1">
    <citation type="submission" date="2023-10" db="EMBL/GenBank/DDBJ databases">
        <title>Chromosome-level genome of the transformable northern wattle, Acacia crassicarpa.</title>
        <authorList>
            <person name="Massaro I."/>
            <person name="Sinha N.R."/>
            <person name="Poethig S."/>
            <person name="Leichty A.R."/>
        </authorList>
    </citation>
    <scope>NUCLEOTIDE SEQUENCE</scope>
    <source>
        <strain evidence="7">Acra3RX</strain>
        <tissue evidence="7">Leaf</tissue>
    </source>
</reference>
<dbReference type="Gene3D" id="4.10.280.10">
    <property type="entry name" value="Helix-loop-helix DNA-binding domain"/>
    <property type="match status" value="1"/>
</dbReference>
<dbReference type="InterPro" id="IPR011598">
    <property type="entry name" value="bHLH_dom"/>
</dbReference>
<comment type="caution">
    <text evidence="7">The sequence shown here is derived from an EMBL/GenBank/DDBJ whole genome shotgun (WGS) entry which is preliminary data.</text>
</comment>
<feature type="compositionally biased region" description="Polar residues" evidence="5">
    <location>
        <begin position="101"/>
        <end position="115"/>
    </location>
</feature>
<evidence type="ECO:0000256" key="4">
    <source>
        <dbReference type="ARBA" id="ARBA00023242"/>
    </source>
</evidence>
<dbReference type="InterPro" id="IPR054502">
    <property type="entry name" value="bHLH-TF_ACT-like_plant"/>
</dbReference>
<comment type="subcellular location">
    <subcellularLocation>
        <location evidence="1">Nucleus</location>
    </subcellularLocation>
</comment>
<dbReference type="EMBL" id="JAWXYG010000007">
    <property type="protein sequence ID" value="KAK4267611.1"/>
    <property type="molecule type" value="Genomic_DNA"/>
</dbReference>
<dbReference type="InterPro" id="IPR036638">
    <property type="entry name" value="HLH_DNA-bd_sf"/>
</dbReference>
<dbReference type="Proteomes" id="UP001293593">
    <property type="component" value="Unassembled WGS sequence"/>
</dbReference>
<dbReference type="PANTHER" id="PTHR45959:SF2">
    <property type="entry name" value="BHLH TRANSCRIPTION FACTOR"/>
    <property type="match status" value="1"/>
</dbReference>
<dbReference type="GO" id="GO:0005634">
    <property type="term" value="C:nucleus"/>
    <property type="evidence" value="ECO:0007669"/>
    <property type="project" value="UniProtKB-SubCell"/>
</dbReference>
<feature type="domain" description="BHLH" evidence="6">
    <location>
        <begin position="114"/>
        <end position="163"/>
    </location>
</feature>
<evidence type="ECO:0000259" key="6">
    <source>
        <dbReference type="PROSITE" id="PS50888"/>
    </source>
</evidence>
<evidence type="ECO:0000313" key="7">
    <source>
        <dbReference type="EMBL" id="KAK4267611.1"/>
    </source>
</evidence>
<gene>
    <name evidence="7" type="ORF">QN277_024365</name>
</gene>
<dbReference type="GO" id="GO:0080090">
    <property type="term" value="P:regulation of primary metabolic process"/>
    <property type="evidence" value="ECO:0007669"/>
    <property type="project" value="UniProtKB-ARBA"/>
</dbReference>
<dbReference type="PANTHER" id="PTHR45959">
    <property type="entry name" value="BHLH TRANSCRIPTION FACTOR"/>
    <property type="match status" value="1"/>
</dbReference>
<keyword evidence="8" id="KW-1185">Reference proteome</keyword>
<evidence type="ECO:0000256" key="2">
    <source>
        <dbReference type="ARBA" id="ARBA00023015"/>
    </source>
</evidence>
<protein>
    <recommendedName>
        <fullName evidence="6">BHLH domain-containing protein</fullName>
    </recommendedName>
</protein>
<dbReference type="GO" id="GO:0046983">
    <property type="term" value="F:protein dimerization activity"/>
    <property type="evidence" value="ECO:0007669"/>
    <property type="project" value="InterPro"/>
</dbReference>
<name>A0AAE1MP05_9FABA</name>
<accession>A0AAE1MP05</accession>